<reference evidence="5 6" key="1">
    <citation type="journal article" date="2013" name="PLoS Genet.">
        <title>Genomic mechanisms accounting for the adaptation to parasitism in nematode-trapping fungi.</title>
        <authorList>
            <person name="Meerupati T."/>
            <person name="Andersson K.M."/>
            <person name="Friman E."/>
            <person name="Kumar D."/>
            <person name="Tunlid A."/>
            <person name="Ahren D."/>
        </authorList>
    </citation>
    <scope>NUCLEOTIDE SEQUENCE [LARGE SCALE GENOMIC DNA]</scope>
    <source>
        <strain evidence="5 6">CBS 200.50</strain>
    </source>
</reference>
<gene>
    <name evidence="5" type="ORF">H072_2793</name>
</gene>
<feature type="compositionally biased region" description="Basic and acidic residues" evidence="4">
    <location>
        <begin position="101"/>
        <end position="122"/>
    </location>
</feature>
<feature type="region of interest" description="Disordered" evidence="4">
    <location>
        <begin position="76"/>
        <end position="150"/>
    </location>
</feature>
<comment type="subcellular location">
    <subcellularLocation>
        <location evidence="3">Nucleus</location>
    </subcellularLocation>
</comment>
<dbReference type="PANTHER" id="PTHR20835:SF0">
    <property type="entry name" value="E3 UBIQUITIN-PROTEIN LIGASE PPP1R11"/>
    <property type="match status" value="1"/>
</dbReference>
<dbReference type="Proteomes" id="UP000015100">
    <property type="component" value="Unassembled WGS sequence"/>
</dbReference>
<dbReference type="OrthoDB" id="307488at2759"/>
<feature type="compositionally biased region" description="Polar residues" evidence="4">
    <location>
        <begin position="1"/>
        <end position="38"/>
    </location>
</feature>
<dbReference type="HOGENOM" id="CLU_098333_0_1_1"/>
<keyword evidence="6" id="KW-1185">Reference proteome</keyword>
<dbReference type="InterPro" id="IPR011107">
    <property type="entry name" value="PPI_Ypi1"/>
</dbReference>
<evidence type="ECO:0000313" key="6">
    <source>
        <dbReference type="Proteomes" id="UP000015100"/>
    </source>
</evidence>
<dbReference type="GO" id="GO:0008157">
    <property type="term" value="F:protein phosphatase 1 binding"/>
    <property type="evidence" value="ECO:0007669"/>
    <property type="project" value="TreeGrafter"/>
</dbReference>
<dbReference type="STRING" id="1284197.S8C677"/>
<dbReference type="OMA" id="RRHIQWA"/>
<dbReference type="AlphaFoldDB" id="S8C677"/>
<feature type="region of interest" description="Disordered" evidence="4">
    <location>
        <begin position="1"/>
        <end position="41"/>
    </location>
</feature>
<dbReference type="GO" id="GO:0005634">
    <property type="term" value="C:nucleus"/>
    <property type="evidence" value="ECO:0007669"/>
    <property type="project" value="UniProtKB-SubCell"/>
</dbReference>
<evidence type="ECO:0000256" key="2">
    <source>
        <dbReference type="ARBA" id="ARBA00005605"/>
    </source>
</evidence>
<organism evidence="5 6">
    <name type="scientific">Dactylellina haptotyla (strain CBS 200.50)</name>
    <name type="common">Nematode-trapping fungus</name>
    <name type="synonym">Monacrosporium haptotylum</name>
    <dbReference type="NCBI Taxonomy" id="1284197"/>
    <lineage>
        <taxon>Eukaryota</taxon>
        <taxon>Fungi</taxon>
        <taxon>Dikarya</taxon>
        <taxon>Ascomycota</taxon>
        <taxon>Pezizomycotina</taxon>
        <taxon>Orbiliomycetes</taxon>
        <taxon>Orbiliales</taxon>
        <taxon>Orbiliaceae</taxon>
        <taxon>Dactylellina</taxon>
    </lineage>
</organism>
<proteinExistence type="inferred from homology"/>
<accession>S8C677</accession>
<dbReference type="Pfam" id="PF07491">
    <property type="entry name" value="PPI_Ypi1"/>
    <property type="match status" value="1"/>
</dbReference>
<comment type="function">
    <text evidence="1 3">Regulator of type 1 phosphatases which maintains protein phosphatase activity under strict control.</text>
</comment>
<evidence type="ECO:0000256" key="3">
    <source>
        <dbReference type="RuleBase" id="RU367162"/>
    </source>
</evidence>
<dbReference type="eggNOG" id="KOG4102">
    <property type="taxonomic scope" value="Eukaryota"/>
</dbReference>
<comment type="similarity">
    <text evidence="2 3">Belongs to the YPI1 family.</text>
</comment>
<feature type="compositionally biased region" description="Acidic residues" evidence="4">
    <location>
        <begin position="86"/>
        <end position="100"/>
    </location>
</feature>
<evidence type="ECO:0000313" key="5">
    <source>
        <dbReference type="EMBL" id="EPS43222.1"/>
    </source>
</evidence>
<evidence type="ECO:0000256" key="1">
    <source>
        <dbReference type="ARBA" id="ARBA00003401"/>
    </source>
</evidence>
<reference evidence="6" key="2">
    <citation type="submission" date="2013-04" db="EMBL/GenBank/DDBJ databases">
        <title>Genomic mechanisms accounting for the adaptation to parasitism in nematode-trapping fungi.</title>
        <authorList>
            <person name="Ahren D.G."/>
        </authorList>
    </citation>
    <scope>NUCLEOTIDE SEQUENCE [LARGE SCALE GENOMIC DNA]</scope>
    <source>
        <strain evidence="6">CBS 200.50</strain>
    </source>
</reference>
<dbReference type="GO" id="GO:0004865">
    <property type="term" value="F:protein serine/threonine phosphatase inhibitor activity"/>
    <property type="evidence" value="ECO:0007669"/>
    <property type="project" value="UniProtKB-UniRule"/>
</dbReference>
<name>S8C677_DACHA</name>
<protein>
    <recommendedName>
        <fullName evidence="3">Type 1 phosphatases regulator</fullName>
    </recommendedName>
</protein>
<comment type="caution">
    <text evidence="5">The sequence shown here is derived from an EMBL/GenBank/DDBJ whole genome shotgun (WGS) entry which is preliminary data.</text>
</comment>
<evidence type="ECO:0000256" key="4">
    <source>
        <dbReference type="SAM" id="MobiDB-lite"/>
    </source>
</evidence>
<keyword evidence="3" id="KW-0539">Nucleus</keyword>
<sequence>MNNLLCPQDQPGTSTITTAPSEEQQSLENTQTLNSNTDGVLRLRGVQTERRRVAWTEEVVDNEGLGRKKTKICCIYNKPRDFGESSSEESESSSSDEDNEPEKTKRDVSAKGNNETHLENRHHTCGQHGEKHQRRKNAYERRPNQQRKAT</sequence>
<dbReference type="PANTHER" id="PTHR20835">
    <property type="entry name" value="E3 UBIQUITIN-PROTEIN LIGASE PPP1R11-RELATED"/>
    <property type="match status" value="1"/>
</dbReference>
<dbReference type="EMBL" id="AQGS01000084">
    <property type="protein sequence ID" value="EPS43222.1"/>
    <property type="molecule type" value="Genomic_DNA"/>
</dbReference>